<name>A0ABU1IZ30_9BACL</name>
<evidence type="ECO:0000313" key="5">
    <source>
        <dbReference type="EMBL" id="MDR6243473.1"/>
    </source>
</evidence>
<evidence type="ECO:0000256" key="2">
    <source>
        <dbReference type="ARBA" id="ARBA00023134"/>
    </source>
</evidence>
<comment type="caution">
    <text evidence="5">The sequence shown here is derived from an EMBL/GenBank/DDBJ whole genome shotgun (WGS) entry which is preliminary data.</text>
</comment>
<dbReference type="SMART" id="SM00864">
    <property type="entry name" value="Tubulin"/>
    <property type="match status" value="1"/>
</dbReference>
<reference evidence="5 6" key="1">
    <citation type="submission" date="2023-07" db="EMBL/GenBank/DDBJ databases">
        <title>Genomic Encyclopedia of Type Strains, Phase IV (KMG-IV): sequencing the most valuable type-strain genomes for metagenomic binning, comparative biology and taxonomic classification.</title>
        <authorList>
            <person name="Goeker M."/>
        </authorList>
    </citation>
    <scope>NUCLEOTIDE SEQUENCE [LARGE SCALE GENOMIC DNA]</scope>
    <source>
        <strain evidence="5 6">DSM 22170</strain>
    </source>
</reference>
<dbReference type="SUPFAM" id="SSF52490">
    <property type="entry name" value="Tubulin nucleotide-binding domain-like"/>
    <property type="match status" value="1"/>
</dbReference>
<proteinExistence type="predicted"/>
<evidence type="ECO:0000256" key="3">
    <source>
        <dbReference type="SAM" id="MobiDB-lite"/>
    </source>
</evidence>
<dbReference type="Pfam" id="PF21493">
    <property type="entry name" value="TubZ_C"/>
    <property type="match status" value="1"/>
</dbReference>
<dbReference type="PANTHER" id="PTHR30314:SF3">
    <property type="entry name" value="MITOCHONDRIAL DIVISION PROTEIN FSZA"/>
    <property type="match status" value="1"/>
</dbReference>
<keyword evidence="6" id="KW-1185">Reference proteome</keyword>
<feature type="region of interest" description="Disordered" evidence="3">
    <location>
        <begin position="397"/>
        <end position="422"/>
    </location>
</feature>
<dbReference type="InterPro" id="IPR045061">
    <property type="entry name" value="FtsZ/CetZ"/>
</dbReference>
<dbReference type="EMBL" id="JAVDQH010000004">
    <property type="protein sequence ID" value="MDR6243473.1"/>
    <property type="molecule type" value="Genomic_DNA"/>
</dbReference>
<evidence type="ECO:0000313" key="6">
    <source>
        <dbReference type="Proteomes" id="UP001185028"/>
    </source>
</evidence>
<feature type="compositionally biased region" description="Basic and acidic residues" evidence="3">
    <location>
        <begin position="409"/>
        <end position="422"/>
    </location>
</feature>
<dbReference type="InterPro" id="IPR049364">
    <property type="entry name" value="TubZ_C"/>
</dbReference>
<dbReference type="InterPro" id="IPR003008">
    <property type="entry name" value="Tubulin_FtsZ_GTPase"/>
</dbReference>
<gene>
    <name evidence="5" type="ORF">JOC58_001360</name>
</gene>
<dbReference type="Proteomes" id="UP001185028">
    <property type="component" value="Unassembled WGS sequence"/>
</dbReference>
<evidence type="ECO:0000259" key="4">
    <source>
        <dbReference type="SMART" id="SM00864"/>
    </source>
</evidence>
<dbReference type="RefSeq" id="WP_188773659.1">
    <property type="nucleotide sequence ID" value="NZ_BMMB01000001.1"/>
</dbReference>
<dbReference type="PANTHER" id="PTHR30314">
    <property type="entry name" value="CELL DIVISION PROTEIN FTSZ-RELATED"/>
    <property type="match status" value="1"/>
</dbReference>
<dbReference type="Pfam" id="PF00091">
    <property type="entry name" value="Tubulin"/>
    <property type="match status" value="1"/>
</dbReference>
<protein>
    <recommendedName>
        <fullName evidence="4">Tubulin/FtsZ GTPase domain-containing protein</fullName>
    </recommendedName>
</protein>
<accession>A0ABU1IZ30</accession>
<keyword evidence="1" id="KW-0547">Nucleotide-binding</keyword>
<feature type="domain" description="Tubulin/FtsZ GTPase" evidence="4">
    <location>
        <begin position="9"/>
        <end position="216"/>
    </location>
</feature>
<dbReference type="Gene3D" id="3.40.50.1440">
    <property type="entry name" value="Tubulin/FtsZ, GTPase domain"/>
    <property type="match status" value="1"/>
</dbReference>
<sequence length="422" mass="45960">MLDMKISLKYGFFGWGMGGTSIAVDCADIPMSSADPTRPYTSLLINSNEIDLDKLPNLPNAKKLLLKGYGRGVGRDIVLGQKAFEDNKEMITQEVVSYFKDRDYIFISCGLGGGTGTGALLEAIRLLHTSGFAGRFGLLLTLPRRNEGRKVLSNALQRLQTLKRAMSGLGAIIVVDNEQLFQVGLAQEKPASVEEFMKSCNRHIAKLLHELNTVTSSYIPVGNYHFDASEWLNMLRSSGCLHIAKCVLPIKDIDVSSPVTYMDKIKQSVLNGELSTGYDLSDAASSAVSIVADQSYANELFTHAFVEEVQSFLQSTTPTLDENPVATYGADQPGLVTIYTVVSGLNFPNSVGKLALEAAELERLAEERSQKTDAIAAALAGFNKQAKKETTDLESLLFDDDSSPAPEPKAPKDPFDFLNELK</sequence>
<evidence type="ECO:0000256" key="1">
    <source>
        <dbReference type="ARBA" id="ARBA00022741"/>
    </source>
</evidence>
<keyword evidence="2" id="KW-0342">GTP-binding</keyword>
<organism evidence="5 6">
    <name type="scientific">Paenibacillus hunanensis</name>
    <dbReference type="NCBI Taxonomy" id="539262"/>
    <lineage>
        <taxon>Bacteria</taxon>
        <taxon>Bacillati</taxon>
        <taxon>Bacillota</taxon>
        <taxon>Bacilli</taxon>
        <taxon>Bacillales</taxon>
        <taxon>Paenibacillaceae</taxon>
        <taxon>Paenibacillus</taxon>
    </lineage>
</organism>
<dbReference type="InterPro" id="IPR036525">
    <property type="entry name" value="Tubulin/FtsZ_GTPase_sf"/>
</dbReference>